<organism evidence="2 3">
    <name type="scientific">Clostridium simiarum</name>
    <dbReference type="NCBI Taxonomy" id="2841506"/>
    <lineage>
        <taxon>Bacteria</taxon>
        <taxon>Bacillati</taxon>
        <taxon>Bacillota</taxon>
        <taxon>Clostridia</taxon>
        <taxon>Eubacteriales</taxon>
        <taxon>Clostridiaceae</taxon>
        <taxon>Clostridium</taxon>
    </lineage>
</organism>
<feature type="domain" description="Xylose isomerase-like TIM barrel" evidence="1">
    <location>
        <begin position="22"/>
        <end position="258"/>
    </location>
</feature>
<evidence type="ECO:0000313" key="2">
    <source>
        <dbReference type="EMBL" id="MBU5591939.1"/>
    </source>
</evidence>
<dbReference type="Pfam" id="PF01261">
    <property type="entry name" value="AP_endonuc_2"/>
    <property type="match status" value="1"/>
</dbReference>
<name>A0ABS6F236_9CLOT</name>
<sequence>MSCKLGMPTLIEFKEIEENFVLCKELGLDFIELNMNLPYCLPQNSDLLKINLLREKYNVDLTMHFPEEIDFGAFYEPVREANITLFKDYCQWASKLNISKINVHLSQGVYFTLPEEKQYVYDIYKEKFISNLEDSFRKLSYIGKEYGIKLCVENTVLPNFLGEAMIRLSKIDDVYFTWDIGHDAHSKYKAKKLYSNFESKVIHMHMHDYNGHLDHQILFDGDIDLESRLEFMKKNNGTIVIEVKTAKALEESVKRFKEKFY</sequence>
<reference evidence="2 3" key="1">
    <citation type="submission" date="2021-06" db="EMBL/GenBank/DDBJ databases">
        <authorList>
            <person name="Sun Q."/>
            <person name="Li D."/>
        </authorList>
    </citation>
    <scope>NUCLEOTIDE SEQUENCE [LARGE SCALE GENOMIC DNA]</scope>
    <source>
        <strain evidence="2 3">MSJ-4</strain>
    </source>
</reference>
<evidence type="ECO:0000259" key="1">
    <source>
        <dbReference type="Pfam" id="PF01261"/>
    </source>
</evidence>
<keyword evidence="3" id="KW-1185">Reference proteome</keyword>
<dbReference type="EMBL" id="JAHLQL010000002">
    <property type="protein sequence ID" value="MBU5591939.1"/>
    <property type="molecule type" value="Genomic_DNA"/>
</dbReference>
<gene>
    <name evidence="2" type="ORF">KQI89_09180</name>
</gene>
<dbReference type="Proteomes" id="UP000736583">
    <property type="component" value="Unassembled WGS sequence"/>
</dbReference>
<proteinExistence type="predicted"/>
<dbReference type="InterPro" id="IPR013022">
    <property type="entry name" value="Xyl_isomerase-like_TIM-brl"/>
</dbReference>
<dbReference type="InterPro" id="IPR050312">
    <property type="entry name" value="IolE/XylAMocC-like"/>
</dbReference>
<dbReference type="GO" id="GO:0016853">
    <property type="term" value="F:isomerase activity"/>
    <property type="evidence" value="ECO:0007669"/>
    <property type="project" value="UniProtKB-KW"/>
</dbReference>
<comment type="caution">
    <text evidence="2">The sequence shown here is derived from an EMBL/GenBank/DDBJ whole genome shotgun (WGS) entry which is preliminary data.</text>
</comment>
<dbReference type="RefSeq" id="WP_216456851.1">
    <property type="nucleotide sequence ID" value="NZ_JAHLQL010000002.1"/>
</dbReference>
<keyword evidence="2" id="KW-0413">Isomerase</keyword>
<protein>
    <submittedName>
        <fullName evidence="2">Sugar phosphate isomerase/epimerase</fullName>
    </submittedName>
</protein>
<accession>A0ABS6F236</accession>
<dbReference type="PANTHER" id="PTHR12110">
    <property type="entry name" value="HYDROXYPYRUVATE ISOMERASE"/>
    <property type="match status" value="1"/>
</dbReference>
<evidence type="ECO:0000313" key="3">
    <source>
        <dbReference type="Proteomes" id="UP000736583"/>
    </source>
</evidence>